<evidence type="ECO:0000256" key="4">
    <source>
        <dbReference type="SAM" id="MobiDB-lite"/>
    </source>
</evidence>
<evidence type="ECO:0000256" key="2">
    <source>
        <dbReference type="ARBA" id="ARBA00023161"/>
    </source>
</evidence>
<dbReference type="Pfam" id="PF10220">
    <property type="entry name" value="Smg8_Smg9"/>
    <property type="match status" value="2"/>
</dbReference>
<keyword evidence="6" id="KW-1185">Reference proteome</keyword>
<keyword evidence="2" id="KW-0866">Nonsense-mediated mRNA decay</keyword>
<dbReference type="InterPro" id="IPR019354">
    <property type="entry name" value="SMG8-like"/>
</dbReference>
<proteinExistence type="inferred from homology"/>
<reference evidence="6" key="1">
    <citation type="journal article" date="2013" name="Nature">
        <title>Pan genome of the phytoplankton Emiliania underpins its global distribution.</title>
        <authorList>
            <person name="Read B.A."/>
            <person name="Kegel J."/>
            <person name="Klute M.J."/>
            <person name="Kuo A."/>
            <person name="Lefebvre S.C."/>
            <person name="Maumus F."/>
            <person name="Mayer C."/>
            <person name="Miller J."/>
            <person name="Monier A."/>
            <person name="Salamov A."/>
            <person name="Young J."/>
            <person name="Aguilar M."/>
            <person name="Claverie J.M."/>
            <person name="Frickenhaus S."/>
            <person name="Gonzalez K."/>
            <person name="Herman E.K."/>
            <person name="Lin Y.C."/>
            <person name="Napier J."/>
            <person name="Ogata H."/>
            <person name="Sarno A.F."/>
            <person name="Shmutz J."/>
            <person name="Schroeder D."/>
            <person name="de Vargas C."/>
            <person name="Verret F."/>
            <person name="von Dassow P."/>
            <person name="Valentin K."/>
            <person name="Van de Peer Y."/>
            <person name="Wheeler G."/>
            <person name="Dacks J.B."/>
            <person name="Delwiche C.F."/>
            <person name="Dyhrman S.T."/>
            <person name="Glockner G."/>
            <person name="John U."/>
            <person name="Richards T."/>
            <person name="Worden A.Z."/>
            <person name="Zhang X."/>
            <person name="Grigoriev I.V."/>
            <person name="Allen A.E."/>
            <person name="Bidle K."/>
            <person name="Borodovsky M."/>
            <person name="Bowler C."/>
            <person name="Brownlee C."/>
            <person name="Cock J.M."/>
            <person name="Elias M."/>
            <person name="Gladyshev V.N."/>
            <person name="Groth M."/>
            <person name="Guda C."/>
            <person name="Hadaegh A."/>
            <person name="Iglesias-Rodriguez M.D."/>
            <person name="Jenkins J."/>
            <person name="Jones B.M."/>
            <person name="Lawson T."/>
            <person name="Leese F."/>
            <person name="Lindquist E."/>
            <person name="Lobanov A."/>
            <person name="Lomsadze A."/>
            <person name="Malik S.B."/>
            <person name="Marsh M.E."/>
            <person name="Mackinder L."/>
            <person name="Mock T."/>
            <person name="Mueller-Roeber B."/>
            <person name="Pagarete A."/>
            <person name="Parker M."/>
            <person name="Probert I."/>
            <person name="Quesneville H."/>
            <person name="Raines C."/>
            <person name="Rensing S.A."/>
            <person name="Riano-Pachon D.M."/>
            <person name="Richier S."/>
            <person name="Rokitta S."/>
            <person name="Shiraiwa Y."/>
            <person name="Soanes D.M."/>
            <person name="van der Giezen M."/>
            <person name="Wahlund T.M."/>
            <person name="Williams B."/>
            <person name="Wilson W."/>
            <person name="Wolfe G."/>
            <person name="Wurch L.L."/>
        </authorList>
    </citation>
    <scope>NUCLEOTIDE SEQUENCE</scope>
</reference>
<protein>
    <recommendedName>
        <fullName evidence="3">Nonsense-mediated mRNA decay factor SMG8</fullName>
    </recommendedName>
</protein>
<organism evidence="5 6">
    <name type="scientific">Emiliania huxleyi (strain CCMP1516)</name>
    <dbReference type="NCBI Taxonomy" id="280463"/>
    <lineage>
        <taxon>Eukaryota</taxon>
        <taxon>Haptista</taxon>
        <taxon>Haptophyta</taxon>
        <taxon>Prymnesiophyceae</taxon>
        <taxon>Isochrysidales</taxon>
        <taxon>Noelaerhabdaceae</taxon>
        <taxon>Emiliania</taxon>
    </lineage>
</organism>
<name>A0A0D3KM95_EMIH1</name>
<feature type="region of interest" description="Disordered" evidence="4">
    <location>
        <begin position="388"/>
        <end position="413"/>
    </location>
</feature>
<dbReference type="AlphaFoldDB" id="A0A0D3KM95"/>
<dbReference type="EnsemblProtists" id="EOD36880">
    <property type="protein sequence ID" value="EOD36880"/>
    <property type="gene ID" value="EMIHUDRAFT_201161"/>
</dbReference>
<accession>A0A0D3KM95</accession>
<evidence type="ECO:0000256" key="3">
    <source>
        <dbReference type="ARBA" id="ARBA00029509"/>
    </source>
</evidence>
<feature type="region of interest" description="Disordered" evidence="4">
    <location>
        <begin position="150"/>
        <end position="169"/>
    </location>
</feature>
<dbReference type="HOGENOM" id="CLU_593740_0_0_1"/>
<dbReference type="GeneID" id="17282150"/>
<evidence type="ECO:0000313" key="5">
    <source>
        <dbReference type="EnsemblProtists" id="EOD36880"/>
    </source>
</evidence>
<dbReference type="Proteomes" id="UP000013827">
    <property type="component" value="Unassembled WGS sequence"/>
</dbReference>
<dbReference type="PANTHER" id="PTHR13091">
    <property type="entry name" value="AMPLIFIED IN BREAST CANCER 2-RELATED"/>
    <property type="match status" value="1"/>
</dbReference>
<dbReference type="RefSeq" id="XP_005789309.1">
    <property type="nucleotide sequence ID" value="XM_005789252.1"/>
</dbReference>
<comment type="similarity">
    <text evidence="1">Belongs to the SMG8 family.</text>
</comment>
<evidence type="ECO:0000313" key="6">
    <source>
        <dbReference type="Proteomes" id="UP000013827"/>
    </source>
</evidence>
<reference evidence="5" key="2">
    <citation type="submission" date="2024-10" db="UniProtKB">
        <authorList>
            <consortium name="EnsemblProtists"/>
        </authorList>
    </citation>
    <scope>IDENTIFICATION</scope>
</reference>
<dbReference type="PaxDb" id="2903-EOD36880"/>
<evidence type="ECO:0000256" key="1">
    <source>
        <dbReference type="ARBA" id="ARBA00006443"/>
    </source>
</evidence>
<feature type="region of interest" description="Disordered" evidence="4">
    <location>
        <begin position="199"/>
        <end position="225"/>
    </location>
</feature>
<sequence>MAAALHPGLARGDRTPALGCSWLQWLSIPPPARLLDADSLFSVTACEAALPRAREAYNRNLPPQYAATEHASRLAAAEAVLREKACGPAYDRYLRSLRAECAALWHDGRRLCDAVSVNGTPAAGHAATTAMLKAAVGAMVERAAVHGEAEAEGRVAADGDTGGGGDAAPSRVRVVLRKPTAGAKLGVVLRSAHATSGSPVVERLGPAGGAATDSRAARPHSSGHSATLGCNCGQSAAAHADPFFLAEIEPMFCAPCCDAMPHTPLPFQLLAHAKAEPEASAAAPPAPAAVAEAEAAPSLPLSLRSAAYECRHGHRAVVAPPHRLAEARGAVPLLSQLVGGEAPLARPCLSEGCAAAAQLQRIYVRTPDAPVGVELRPRVRFESGAAADPLAAADPSARTPAESSAAVLESSAPGRGAHLAKRAAARATFPRALGLHRGSAGGRGWGVGGVAVGERAERAGG</sequence>
<dbReference type="eggNOG" id="KOG3692">
    <property type="taxonomic scope" value="Eukaryota"/>
</dbReference>
<dbReference type="KEGG" id="ehx:EMIHUDRAFT_201161"/>
<dbReference type="PANTHER" id="PTHR13091:SF0">
    <property type="entry name" value="NONSENSE-MEDIATED MRNA DECAY FACTOR SMG8"/>
    <property type="match status" value="1"/>
</dbReference>
<dbReference type="GO" id="GO:0000184">
    <property type="term" value="P:nuclear-transcribed mRNA catabolic process, nonsense-mediated decay"/>
    <property type="evidence" value="ECO:0007669"/>
    <property type="project" value="UniProtKB-KW"/>
</dbReference>
<dbReference type="STRING" id="2903.R1FCW9"/>